<dbReference type="PRINTS" id="PR00455">
    <property type="entry name" value="HTHTETR"/>
</dbReference>
<dbReference type="InterPro" id="IPR009057">
    <property type="entry name" value="Homeodomain-like_sf"/>
</dbReference>
<dbReference type="InterPro" id="IPR050109">
    <property type="entry name" value="HTH-type_TetR-like_transc_reg"/>
</dbReference>
<accession>A0ABY5MH06</accession>
<dbReference type="Gene3D" id="1.10.10.60">
    <property type="entry name" value="Homeodomain-like"/>
    <property type="match status" value="1"/>
</dbReference>
<dbReference type="Gene3D" id="1.10.357.10">
    <property type="entry name" value="Tetracycline Repressor, domain 2"/>
    <property type="match status" value="1"/>
</dbReference>
<keyword evidence="5" id="KW-1185">Reference proteome</keyword>
<dbReference type="PROSITE" id="PS01081">
    <property type="entry name" value="HTH_TETR_1"/>
    <property type="match status" value="1"/>
</dbReference>
<dbReference type="SUPFAM" id="SSF46689">
    <property type="entry name" value="Homeodomain-like"/>
    <property type="match status" value="1"/>
</dbReference>
<evidence type="ECO:0000313" key="5">
    <source>
        <dbReference type="Proteomes" id="UP001342418"/>
    </source>
</evidence>
<keyword evidence="1 2" id="KW-0238">DNA-binding</keyword>
<dbReference type="SUPFAM" id="SSF48498">
    <property type="entry name" value="Tetracyclin repressor-like, C-terminal domain"/>
    <property type="match status" value="1"/>
</dbReference>
<name>A0ABY5MH06_9HYPH</name>
<evidence type="ECO:0000313" key="4">
    <source>
        <dbReference type="EMBL" id="UUP16446.1"/>
    </source>
</evidence>
<dbReference type="Pfam" id="PF00440">
    <property type="entry name" value="TetR_N"/>
    <property type="match status" value="1"/>
</dbReference>
<dbReference type="Proteomes" id="UP001342418">
    <property type="component" value="Chromosome"/>
</dbReference>
<dbReference type="InterPro" id="IPR036271">
    <property type="entry name" value="Tet_transcr_reg_TetR-rel_C_sf"/>
</dbReference>
<protein>
    <submittedName>
        <fullName evidence="4">HTH-type transcriptional regulator BetI</fullName>
    </submittedName>
</protein>
<reference evidence="4 5" key="1">
    <citation type="submission" date="2018-07" db="EMBL/GenBank/DDBJ databases">
        <title>Genome sequence of Nitratireductor thuwali#1536.</title>
        <authorList>
            <person name="Michoud G."/>
            <person name="Merlino G."/>
            <person name="Sefrji F.O."/>
            <person name="Daffonchio D."/>
        </authorList>
    </citation>
    <scope>NUCLEOTIDE SEQUENCE [LARGE SCALE GENOMIC DNA]</scope>
    <source>
        <strain evidence="5">Nit1536</strain>
    </source>
</reference>
<sequence>MARDAQATRERLVMAARKAFSIHGFERTTVREIAADAGVNPALINRYFGGKEQLLAEAVSIDLALPDLSQADRSELGKTLVAHFFQRWEGRQDGDLLRVLIRTAATNQDAASRIRTILADQVGTMVARVAGPERARERACLIATQILGLAYARYVLGLSSDDLPHATALVMIGGTLQRYLVEELP</sequence>
<dbReference type="InterPro" id="IPR023772">
    <property type="entry name" value="DNA-bd_HTH_TetR-type_CS"/>
</dbReference>
<evidence type="ECO:0000256" key="2">
    <source>
        <dbReference type="PROSITE-ProRule" id="PRU00335"/>
    </source>
</evidence>
<proteinExistence type="predicted"/>
<dbReference type="PANTHER" id="PTHR30055">
    <property type="entry name" value="HTH-TYPE TRANSCRIPTIONAL REGULATOR RUTR"/>
    <property type="match status" value="1"/>
</dbReference>
<dbReference type="PANTHER" id="PTHR30055:SF235">
    <property type="entry name" value="TRANSCRIPTIONAL REGULATORY PROTEIN"/>
    <property type="match status" value="1"/>
</dbReference>
<organism evidence="4 5">
    <name type="scientific">Nitratireductor thuwali</name>
    <dbReference type="NCBI Taxonomy" id="2267699"/>
    <lineage>
        <taxon>Bacteria</taxon>
        <taxon>Pseudomonadati</taxon>
        <taxon>Pseudomonadota</taxon>
        <taxon>Alphaproteobacteria</taxon>
        <taxon>Hyphomicrobiales</taxon>
        <taxon>Phyllobacteriaceae</taxon>
        <taxon>Nitratireductor</taxon>
    </lineage>
</organism>
<dbReference type="Pfam" id="PF17920">
    <property type="entry name" value="TetR_C_16"/>
    <property type="match status" value="1"/>
</dbReference>
<dbReference type="InterPro" id="IPR041678">
    <property type="entry name" value="TetR_C_16"/>
</dbReference>
<feature type="DNA-binding region" description="H-T-H motif" evidence="2">
    <location>
        <begin position="29"/>
        <end position="48"/>
    </location>
</feature>
<feature type="domain" description="HTH tetR-type" evidence="3">
    <location>
        <begin position="6"/>
        <end position="66"/>
    </location>
</feature>
<dbReference type="PROSITE" id="PS50977">
    <property type="entry name" value="HTH_TETR_2"/>
    <property type="match status" value="1"/>
</dbReference>
<dbReference type="EMBL" id="CP030941">
    <property type="protein sequence ID" value="UUP16446.1"/>
    <property type="molecule type" value="Genomic_DNA"/>
</dbReference>
<gene>
    <name evidence="4" type="primary">betI_2</name>
    <name evidence="4" type="ORF">NTH_00893</name>
</gene>
<dbReference type="InterPro" id="IPR001647">
    <property type="entry name" value="HTH_TetR"/>
</dbReference>
<evidence type="ECO:0000259" key="3">
    <source>
        <dbReference type="PROSITE" id="PS50977"/>
    </source>
</evidence>
<evidence type="ECO:0000256" key="1">
    <source>
        <dbReference type="ARBA" id="ARBA00023125"/>
    </source>
</evidence>